<evidence type="ECO:0000256" key="1">
    <source>
        <dbReference type="SAM" id="MobiDB-lite"/>
    </source>
</evidence>
<keyword evidence="3" id="KW-1185">Reference proteome</keyword>
<dbReference type="EMBL" id="MPUH01000050">
    <property type="protein sequence ID" value="OMJ93036.1"/>
    <property type="molecule type" value="Genomic_DNA"/>
</dbReference>
<name>A0A1R2CVJ8_9CILI</name>
<evidence type="ECO:0000313" key="2">
    <source>
        <dbReference type="EMBL" id="OMJ93036.1"/>
    </source>
</evidence>
<accession>A0A1R2CVJ8</accession>
<dbReference type="Proteomes" id="UP000187209">
    <property type="component" value="Unassembled WGS sequence"/>
</dbReference>
<feature type="compositionally biased region" description="Polar residues" evidence="1">
    <location>
        <begin position="1"/>
        <end position="10"/>
    </location>
</feature>
<sequence>MGCCQNSSLGNEIVLDRRTPTDNSIKPDPLGHLSSESDQKFTPTPSFGSANQRFIFEPRNIVSLEIN</sequence>
<organism evidence="2 3">
    <name type="scientific">Stentor coeruleus</name>
    <dbReference type="NCBI Taxonomy" id="5963"/>
    <lineage>
        <taxon>Eukaryota</taxon>
        <taxon>Sar</taxon>
        <taxon>Alveolata</taxon>
        <taxon>Ciliophora</taxon>
        <taxon>Postciliodesmatophora</taxon>
        <taxon>Heterotrichea</taxon>
        <taxon>Heterotrichida</taxon>
        <taxon>Stentoridae</taxon>
        <taxon>Stentor</taxon>
    </lineage>
</organism>
<protein>
    <submittedName>
        <fullName evidence="2">Uncharacterized protein</fullName>
    </submittedName>
</protein>
<evidence type="ECO:0000313" key="3">
    <source>
        <dbReference type="Proteomes" id="UP000187209"/>
    </source>
</evidence>
<feature type="compositionally biased region" description="Polar residues" evidence="1">
    <location>
        <begin position="34"/>
        <end position="49"/>
    </location>
</feature>
<gene>
    <name evidence="2" type="ORF">SteCoe_4119</name>
</gene>
<dbReference type="AlphaFoldDB" id="A0A1R2CVJ8"/>
<proteinExistence type="predicted"/>
<reference evidence="2 3" key="1">
    <citation type="submission" date="2016-11" db="EMBL/GenBank/DDBJ databases">
        <title>The macronuclear genome of Stentor coeruleus: a giant cell with tiny introns.</title>
        <authorList>
            <person name="Slabodnick M."/>
            <person name="Ruby J.G."/>
            <person name="Reiff S.B."/>
            <person name="Swart E.C."/>
            <person name="Gosai S."/>
            <person name="Prabakaran S."/>
            <person name="Witkowska E."/>
            <person name="Larue G.E."/>
            <person name="Fisher S."/>
            <person name="Freeman R.M."/>
            <person name="Gunawardena J."/>
            <person name="Chu W."/>
            <person name="Stover N.A."/>
            <person name="Gregory B.D."/>
            <person name="Nowacki M."/>
            <person name="Derisi J."/>
            <person name="Roy S.W."/>
            <person name="Marshall W.F."/>
            <person name="Sood P."/>
        </authorList>
    </citation>
    <scope>NUCLEOTIDE SEQUENCE [LARGE SCALE GENOMIC DNA]</scope>
    <source>
        <strain evidence="2">WM001</strain>
    </source>
</reference>
<comment type="caution">
    <text evidence="2">The sequence shown here is derived from an EMBL/GenBank/DDBJ whole genome shotgun (WGS) entry which is preliminary data.</text>
</comment>
<feature type="region of interest" description="Disordered" evidence="1">
    <location>
        <begin position="1"/>
        <end position="49"/>
    </location>
</feature>